<dbReference type="AlphaFoldDB" id="A0A0F9RQU0"/>
<organism evidence="1">
    <name type="scientific">marine sediment metagenome</name>
    <dbReference type="NCBI Taxonomy" id="412755"/>
    <lineage>
        <taxon>unclassified sequences</taxon>
        <taxon>metagenomes</taxon>
        <taxon>ecological metagenomes</taxon>
    </lineage>
</organism>
<evidence type="ECO:0000313" key="1">
    <source>
        <dbReference type="EMBL" id="KKN27336.1"/>
    </source>
</evidence>
<gene>
    <name evidence="1" type="ORF">LCGC14_0865610</name>
</gene>
<comment type="caution">
    <text evidence="1">The sequence shown here is derived from an EMBL/GenBank/DDBJ whole genome shotgun (WGS) entry which is preliminary data.</text>
</comment>
<proteinExistence type="predicted"/>
<dbReference type="EMBL" id="LAZR01002646">
    <property type="protein sequence ID" value="KKN27336.1"/>
    <property type="molecule type" value="Genomic_DNA"/>
</dbReference>
<reference evidence="1" key="1">
    <citation type="journal article" date="2015" name="Nature">
        <title>Complex archaea that bridge the gap between prokaryotes and eukaryotes.</title>
        <authorList>
            <person name="Spang A."/>
            <person name="Saw J.H."/>
            <person name="Jorgensen S.L."/>
            <person name="Zaremba-Niedzwiedzka K."/>
            <person name="Martijn J."/>
            <person name="Lind A.E."/>
            <person name="van Eijk R."/>
            <person name="Schleper C."/>
            <person name="Guy L."/>
            <person name="Ettema T.J."/>
        </authorList>
    </citation>
    <scope>NUCLEOTIDE SEQUENCE</scope>
</reference>
<name>A0A0F9RQU0_9ZZZZ</name>
<accession>A0A0F9RQU0</accession>
<sequence>MIETIIKIPAGENLARNQFDQPTCTPERPWKNGDETPVVHPLAKEVGEQEGGWPSGDIVSYKCPICGTRWKSELPQ</sequence>
<protein>
    <submittedName>
        <fullName evidence="1">Uncharacterized protein</fullName>
    </submittedName>
</protein>